<proteinExistence type="predicted"/>
<dbReference type="Proteomes" id="UP000316008">
    <property type="component" value="Unassembled WGS sequence"/>
</dbReference>
<evidence type="ECO:0000313" key="1">
    <source>
        <dbReference type="EMBL" id="TSJ46713.1"/>
    </source>
</evidence>
<evidence type="ECO:0000313" key="2">
    <source>
        <dbReference type="Proteomes" id="UP000316008"/>
    </source>
</evidence>
<comment type="caution">
    <text evidence="1">The sequence shown here is derived from an EMBL/GenBank/DDBJ whole genome shotgun (WGS) entry which is preliminary data.</text>
</comment>
<name>A0A556N3U8_9FLAO</name>
<dbReference type="AlphaFoldDB" id="A0A556N3U8"/>
<reference evidence="1 2" key="1">
    <citation type="submission" date="2019-07" db="EMBL/GenBank/DDBJ databases">
        <authorList>
            <person name="Huq M.A."/>
        </authorList>
    </citation>
    <scope>NUCLEOTIDE SEQUENCE [LARGE SCALE GENOMIC DNA]</scope>
    <source>
        <strain evidence="1 2">MAH-3</strain>
    </source>
</reference>
<dbReference type="EMBL" id="VLPL01000002">
    <property type="protein sequence ID" value="TSJ46713.1"/>
    <property type="molecule type" value="Genomic_DNA"/>
</dbReference>
<organism evidence="1 2">
    <name type="scientific">Fluviicola chungangensis</name>
    <dbReference type="NCBI Taxonomy" id="2597671"/>
    <lineage>
        <taxon>Bacteria</taxon>
        <taxon>Pseudomonadati</taxon>
        <taxon>Bacteroidota</taxon>
        <taxon>Flavobacteriia</taxon>
        <taxon>Flavobacteriales</taxon>
        <taxon>Crocinitomicaceae</taxon>
        <taxon>Fluviicola</taxon>
    </lineage>
</organism>
<keyword evidence="2" id="KW-1185">Reference proteome</keyword>
<sequence length="108" mass="12705">MQHRGEIVERAIRQSGYPISTIAKKLGRSRRWMYLMFDNTQIDLETVMAIGNIIHHDFSDEIKELSSINVNTVADPENAYNNQTKEYWKNKYLKLLEDYNELLKKVNG</sequence>
<dbReference type="OrthoDB" id="981159at2"/>
<gene>
    <name evidence="1" type="ORF">FO442_06010</name>
</gene>
<protein>
    <submittedName>
        <fullName evidence="1">DUF911 domain-containing protein</fullName>
    </submittedName>
</protein>
<dbReference type="RefSeq" id="WP_144332250.1">
    <property type="nucleotide sequence ID" value="NZ_VLPL01000002.1"/>
</dbReference>
<accession>A0A556N3U8</accession>